<sequence>MQQSLGSITSTVRPSTPRVSVTQLSGSGQINPTPTVYEDSERLLELYLSPDKLKDLTGMEDLRQVTTLEMCVDTRENTLGNLGSYLPNLVHLKVNNSLVTSVRDLGTTLSHLQALWMARCGLPDLDGIPSFTCLKELYVAYNHISDLSQVSMLEQLQVLDLEGNSVDDLIQVQYLGLCCQLTDLTLEGNPVCTQTEPYGYRSAVRELIPQLRYLDNEAAGDTEPRSRSTTTEDWVLLKESINDSAPTGEEESASVPAPTRPGSAQQPVATIPALCSLSRPSSTRPISSASSLTVSSHPGSSFSSRPGSSPSSRPGSSLSSRPGSSPSSRPGSSRPCSSPSSRPCSADLDLALLDQDASGLTHGVGRVICGNPVQALRAHRQKMGNPASVSHPPSSAPPRHMPEHTFDLEDSDGKDRRDVFSELRAWRKEHSKRLQAIEQERQPQVMKISHSDEDEEGEEEGMGHSLSFTSDEEEEEEGGRPVCVRLISTASPDSSFNSPPPDLLYEREALSPEISRLSLSPDLPLSPTPPPALIAPPGGQSRRSGVRARRLWVKAESGTLALEERRGEGVPRIRRALGTPRGVSLRPLSSPAVHSQSSEAGKSFQQPIGMQPVIRSSTAMPPLTRPLTARAVLQRLPNHMEQSPGPGPSH</sequence>
<feature type="region of interest" description="Disordered" evidence="1">
    <location>
        <begin position="382"/>
        <end position="415"/>
    </location>
</feature>
<feature type="compositionally biased region" description="Low complexity" evidence="1">
    <location>
        <begin position="276"/>
        <end position="344"/>
    </location>
</feature>
<dbReference type="AlphaFoldDB" id="A0A9Q1IKU0"/>
<feature type="region of interest" description="Disordered" evidence="1">
    <location>
        <begin position="581"/>
        <end position="650"/>
    </location>
</feature>
<feature type="compositionally biased region" description="Polar residues" evidence="1">
    <location>
        <begin position="592"/>
        <end position="619"/>
    </location>
</feature>
<name>A0A9Q1IKU0_SYNKA</name>
<dbReference type="PANTHER" id="PTHR22708:SF0">
    <property type="entry name" value="LEUCINE-RICH REPEAT-CONTAINING PROTEIN 56"/>
    <property type="match status" value="1"/>
</dbReference>
<reference evidence="2" key="1">
    <citation type="journal article" date="2023" name="Science">
        <title>Genome structures resolve the early diversification of teleost fishes.</title>
        <authorList>
            <person name="Parey E."/>
            <person name="Louis A."/>
            <person name="Montfort J."/>
            <person name="Bouchez O."/>
            <person name="Roques C."/>
            <person name="Iampietro C."/>
            <person name="Lluch J."/>
            <person name="Castinel A."/>
            <person name="Donnadieu C."/>
            <person name="Desvignes T."/>
            <person name="Floi Bucao C."/>
            <person name="Jouanno E."/>
            <person name="Wen M."/>
            <person name="Mejri S."/>
            <person name="Dirks R."/>
            <person name="Jansen H."/>
            <person name="Henkel C."/>
            <person name="Chen W.J."/>
            <person name="Zahm M."/>
            <person name="Cabau C."/>
            <person name="Klopp C."/>
            <person name="Thompson A.W."/>
            <person name="Robinson-Rechavi M."/>
            <person name="Braasch I."/>
            <person name="Lecointre G."/>
            <person name="Bobe J."/>
            <person name="Postlethwait J.H."/>
            <person name="Berthelot C."/>
            <person name="Roest Crollius H."/>
            <person name="Guiguen Y."/>
        </authorList>
    </citation>
    <scope>NUCLEOTIDE SEQUENCE</scope>
    <source>
        <strain evidence="2">WJC10195</strain>
    </source>
</reference>
<dbReference type="Proteomes" id="UP001152622">
    <property type="component" value="Chromosome 13"/>
</dbReference>
<feature type="compositionally biased region" description="Basic and acidic residues" evidence="1">
    <location>
        <begin position="400"/>
        <end position="415"/>
    </location>
</feature>
<dbReference type="PANTHER" id="PTHR22708">
    <property type="entry name" value="LEUCINE-RICH REPEAT-CONTAINING PROTEIN 56"/>
    <property type="match status" value="1"/>
</dbReference>
<dbReference type="OrthoDB" id="676979at2759"/>
<dbReference type="InterPro" id="IPR001611">
    <property type="entry name" value="Leu-rich_rpt"/>
</dbReference>
<feature type="compositionally biased region" description="Pro residues" evidence="1">
    <location>
        <begin position="524"/>
        <end position="534"/>
    </location>
</feature>
<gene>
    <name evidence="2" type="ORF">SKAU_G00305090</name>
</gene>
<dbReference type="InterPro" id="IPR032675">
    <property type="entry name" value="LRR_dom_sf"/>
</dbReference>
<comment type="caution">
    <text evidence="2">The sequence shown here is derived from an EMBL/GenBank/DDBJ whole genome shotgun (WGS) entry which is preliminary data.</text>
</comment>
<protein>
    <recommendedName>
        <fullName evidence="4">Leucine-rich repeat-containing protein 56</fullName>
    </recommendedName>
</protein>
<dbReference type="EMBL" id="JAINUF010000013">
    <property type="protein sequence ID" value="KAJ8343180.1"/>
    <property type="molecule type" value="Genomic_DNA"/>
</dbReference>
<evidence type="ECO:0008006" key="4">
    <source>
        <dbReference type="Google" id="ProtNLM"/>
    </source>
</evidence>
<proteinExistence type="predicted"/>
<feature type="region of interest" description="Disordered" evidence="1">
    <location>
        <begin position="434"/>
        <end position="547"/>
    </location>
</feature>
<feature type="region of interest" description="Disordered" evidence="1">
    <location>
        <begin position="1"/>
        <end position="35"/>
    </location>
</feature>
<dbReference type="PROSITE" id="PS51450">
    <property type="entry name" value="LRR"/>
    <property type="match status" value="1"/>
</dbReference>
<feature type="region of interest" description="Disordered" evidence="1">
    <location>
        <begin position="241"/>
        <end position="344"/>
    </location>
</feature>
<dbReference type="InterPro" id="IPR040091">
    <property type="entry name" value="LRRC56"/>
</dbReference>
<dbReference type="Gene3D" id="3.80.10.10">
    <property type="entry name" value="Ribonuclease Inhibitor"/>
    <property type="match status" value="1"/>
</dbReference>
<evidence type="ECO:0000313" key="2">
    <source>
        <dbReference type="EMBL" id="KAJ8343180.1"/>
    </source>
</evidence>
<evidence type="ECO:0000256" key="1">
    <source>
        <dbReference type="SAM" id="MobiDB-lite"/>
    </source>
</evidence>
<evidence type="ECO:0000313" key="3">
    <source>
        <dbReference type="Proteomes" id="UP001152622"/>
    </source>
</evidence>
<keyword evidence="3" id="KW-1185">Reference proteome</keyword>
<accession>A0A9Q1IKU0</accession>
<organism evidence="2 3">
    <name type="scientific">Synaphobranchus kaupii</name>
    <name type="common">Kaup's arrowtooth eel</name>
    <dbReference type="NCBI Taxonomy" id="118154"/>
    <lineage>
        <taxon>Eukaryota</taxon>
        <taxon>Metazoa</taxon>
        <taxon>Chordata</taxon>
        <taxon>Craniata</taxon>
        <taxon>Vertebrata</taxon>
        <taxon>Euteleostomi</taxon>
        <taxon>Actinopterygii</taxon>
        <taxon>Neopterygii</taxon>
        <taxon>Teleostei</taxon>
        <taxon>Anguilliformes</taxon>
        <taxon>Synaphobranchidae</taxon>
        <taxon>Synaphobranchus</taxon>
    </lineage>
</organism>
<feature type="compositionally biased region" description="Polar residues" evidence="1">
    <location>
        <begin position="1"/>
        <end position="34"/>
    </location>
</feature>
<dbReference type="Pfam" id="PF14580">
    <property type="entry name" value="LRR_9"/>
    <property type="match status" value="1"/>
</dbReference>
<dbReference type="SUPFAM" id="SSF52058">
    <property type="entry name" value="L domain-like"/>
    <property type="match status" value="1"/>
</dbReference>